<dbReference type="Pfam" id="PF25095">
    <property type="entry name" value="C2H2-zf_KIN17"/>
    <property type="match status" value="1"/>
</dbReference>
<dbReference type="SUPFAM" id="SSF57667">
    <property type="entry name" value="beta-beta-alpha zinc fingers"/>
    <property type="match status" value="1"/>
</dbReference>
<dbReference type="InterPro" id="IPR036236">
    <property type="entry name" value="Znf_C2H2_sf"/>
</dbReference>
<name>A0A9P8Q474_WICPI</name>
<reference evidence="3" key="2">
    <citation type="submission" date="2021-01" db="EMBL/GenBank/DDBJ databases">
        <authorList>
            <person name="Schikora-Tamarit M.A."/>
        </authorList>
    </citation>
    <scope>NUCLEOTIDE SEQUENCE</scope>
    <source>
        <strain evidence="3">CBS2887</strain>
    </source>
</reference>
<dbReference type="PANTHER" id="PTHR12805">
    <property type="entry name" value="KIN17 KIN, ANTIGENIC DETERMINANT OF RECA PROTEIN HOMOLOG"/>
    <property type="match status" value="1"/>
</dbReference>
<feature type="compositionally biased region" description="Basic and acidic residues" evidence="1">
    <location>
        <begin position="195"/>
        <end position="212"/>
    </location>
</feature>
<dbReference type="Pfam" id="PF10357">
    <property type="entry name" value="WH_KIN17"/>
    <property type="match status" value="1"/>
</dbReference>
<dbReference type="Gene3D" id="1.10.10.2030">
    <property type="entry name" value="DNA/RNA-binding protein Kin17, conserved domain"/>
    <property type="match status" value="1"/>
</dbReference>
<keyword evidence="4" id="KW-1185">Reference proteome</keyword>
<protein>
    <recommendedName>
        <fullName evidence="2">C2H2-type domain-containing protein</fullName>
    </recommendedName>
</protein>
<dbReference type="SMART" id="SM01253">
    <property type="entry name" value="Kin17_mid"/>
    <property type="match status" value="1"/>
</dbReference>
<dbReference type="PROSITE" id="PS00028">
    <property type="entry name" value="ZINC_FINGER_C2H2_1"/>
    <property type="match status" value="1"/>
</dbReference>
<feature type="domain" description="C2H2-type" evidence="2">
    <location>
        <begin position="28"/>
        <end position="50"/>
    </location>
</feature>
<reference evidence="3" key="1">
    <citation type="journal article" date="2021" name="Open Biol.">
        <title>Shared evolutionary footprints suggest mitochondrial oxidative damage underlies multiple complex I losses in fungi.</title>
        <authorList>
            <person name="Schikora-Tamarit M.A."/>
            <person name="Marcet-Houben M."/>
            <person name="Nosek J."/>
            <person name="Gabaldon T."/>
        </authorList>
    </citation>
    <scope>NUCLEOTIDE SEQUENCE</scope>
    <source>
        <strain evidence="3">CBS2887</strain>
    </source>
</reference>
<comment type="caution">
    <text evidence="3">The sequence shown here is derived from an EMBL/GenBank/DDBJ whole genome shotgun (WGS) entry which is preliminary data.</text>
</comment>
<dbReference type="InterPro" id="IPR056767">
    <property type="entry name" value="C2H2-Znf_KIN17"/>
</dbReference>
<dbReference type="Proteomes" id="UP000774326">
    <property type="component" value="Unassembled WGS sequence"/>
</dbReference>
<dbReference type="GO" id="GO:0003690">
    <property type="term" value="F:double-stranded DNA binding"/>
    <property type="evidence" value="ECO:0007669"/>
    <property type="project" value="TreeGrafter"/>
</dbReference>
<dbReference type="GO" id="GO:0005634">
    <property type="term" value="C:nucleus"/>
    <property type="evidence" value="ECO:0007669"/>
    <property type="project" value="TreeGrafter"/>
</dbReference>
<dbReference type="GO" id="GO:0006974">
    <property type="term" value="P:DNA damage response"/>
    <property type="evidence" value="ECO:0007669"/>
    <property type="project" value="TreeGrafter"/>
</dbReference>
<dbReference type="InterPro" id="IPR037321">
    <property type="entry name" value="KIN17-like"/>
</dbReference>
<organism evidence="3 4">
    <name type="scientific">Wickerhamomyces pijperi</name>
    <name type="common">Yeast</name>
    <name type="synonym">Pichia pijperi</name>
    <dbReference type="NCBI Taxonomy" id="599730"/>
    <lineage>
        <taxon>Eukaryota</taxon>
        <taxon>Fungi</taxon>
        <taxon>Dikarya</taxon>
        <taxon>Ascomycota</taxon>
        <taxon>Saccharomycotina</taxon>
        <taxon>Saccharomycetes</taxon>
        <taxon>Phaffomycetales</taxon>
        <taxon>Wickerhamomycetaceae</taxon>
        <taxon>Wickerhamomyces</taxon>
    </lineage>
</organism>
<dbReference type="InterPro" id="IPR019447">
    <property type="entry name" value="DNA/RNA-bd_Kin17_WH-like_dom"/>
</dbReference>
<dbReference type="PANTHER" id="PTHR12805:SF0">
    <property type="entry name" value="DNA_RNA-BINDING PROTEIN KIN17"/>
    <property type="match status" value="1"/>
</dbReference>
<gene>
    <name evidence="3" type="ORF">WICPIJ_006218</name>
</gene>
<feature type="region of interest" description="Disordered" evidence="1">
    <location>
        <begin position="188"/>
        <end position="215"/>
    </location>
</feature>
<dbReference type="InterPro" id="IPR038254">
    <property type="entry name" value="KIN17_WH-like_sf"/>
</dbReference>
<evidence type="ECO:0000256" key="1">
    <source>
        <dbReference type="SAM" id="MobiDB-lite"/>
    </source>
</evidence>
<dbReference type="AlphaFoldDB" id="A0A9P8Q474"/>
<dbReference type="InterPro" id="IPR013087">
    <property type="entry name" value="Znf_C2H2_type"/>
</dbReference>
<evidence type="ECO:0000313" key="3">
    <source>
        <dbReference type="EMBL" id="KAH3682812.1"/>
    </source>
</evidence>
<dbReference type="OrthoDB" id="10266249at2759"/>
<accession>A0A9P8Q474</accession>
<evidence type="ECO:0000259" key="2">
    <source>
        <dbReference type="PROSITE" id="PS00028"/>
    </source>
</evidence>
<proteinExistence type="predicted"/>
<feature type="region of interest" description="Disordered" evidence="1">
    <location>
        <begin position="231"/>
        <end position="252"/>
    </location>
</feature>
<sequence>MAKAEFGTPKHLANQMKARGLQKLKWHCQVCSKQCRDANGFQSHIRSETHLRKISNVTGEDIENYSKDFQTQFLKDLKDYHGEKFINANKFYNSVIQDKDHVHLNSTKWSSLSQFIQHLSKTGLIRIKADQSGNPDEDQGLSSLDISYINNSSDNILRQEMLKKSEDDQKKEESLEMRLLKQQIERGNQGVTSQEENKIVKPTDREESEKPVKISLGFKKKDNEIEKKSIGMGGFKIGKPSVNAPSKKNIFK</sequence>
<evidence type="ECO:0000313" key="4">
    <source>
        <dbReference type="Proteomes" id="UP000774326"/>
    </source>
</evidence>
<dbReference type="GO" id="GO:0006260">
    <property type="term" value="P:DNA replication"/>
    <property type="evidence" value="ECO:0007669"/>
    <property type="project" value="TreeGrafter"/>
</dbReference>
<dbReference type="EMBL" id="JAEUBG010003403">
    <property type="protein sequence ID" value="KAH3682812.1"/>
    <property type="molecule type" value="Genomic_DNA"/>
</dbReference>